<dbReference type="AlphaFoldDB" id="A0A645JSH2"/>
<protein>
    <submittedName>
        <fullName evidence="2">Uncharacterized protein</fullName>
    </submittedName>
</protein>
<organism evidence="2">
    <name type="scientific">bioreactor metagenome</name>
    <dbReference type="NCBI Taxonomy" id="1076179"/>
    <lineage>
        <taxon>unclassified sequences</taxon>
        <taxon>metagenomes</taxon>
        <taxon>ecological metagenomes</taxon>
    </lineage>
</organism>
<reference evidence="2" key="1">
    <citation type="submission" date="2019-08" db="EMBL/GenBank/DDBJ databases">
        <authorList>
            <person name="Kucharzyk K."/>
            <person name="Murdoch R.W."/>
            <person name="Higgins S."/>
            <person name="Loffler F."/>
        </authorList>
    </citation>
    <scope>NUCLEOTIDE SEQUENCE</scope>
</reference>
<proteinExistence type="predicted"/>
<feature type="compositionally biased region" description="Basic and acidic residues" evidence="1">
    <location>
        <begin position="21"/>
        <end position="49"/>
    </location>
</feature>
<gene>
    <name evidence="2" type="ORF">SDC9_210070</name>
</gene>
<dbReference type="EMBL" id="VSSQ01140164">
    <property type="protein sequence ID" value="MPN62323.1"/>
    <property type="molecule type" value="Genomic_DNA"/>
</dbReference>
<comment type="caution">
    <text evidence="2">The sequence shown here is derived from an EMBL/GenBank/DDBJ whole genome shotgun (WGS) entry which is preliminary data.</text>
</comment>
<evidence type="ECO:0000256" key="1">
    <source>
        <dbReference type="SAM" id="MobiDB-lite"/>
    </source>
</evidence>
<feature type="region of interest" description="Disordered" evidence="1">
    <location>
        <begin position="1"/>
        <end position="49"/>
    </location>
</feature>
<evidence type="ECO:0000313" key="2">
    <source>
        <dbReference type="EMBL" id="MPN62323.1"/>
    </source>
</evidence>
<sequence length="49" mass="5851">MQIDLAEVEKRRSINKSRGRNPREKSEDERMIRHETQIFRGHGTDERTG</sequence>
<name>A0A645JSH2_9ZZZZ</name>
<accession>A0A645JSH2</accession>